<protein>
    <recommendedName>
        <fullName evidence="5">DNA-directed RNA polymerase</fullName>
    </recommendedName>
</protein>
<evidence type="ECO:0008006" key="5">
    <source>
        <dbReference type="Google" id="ProtNLM"/>
    </source>
</evidence>
<reference evidence="4" key="1">
    <citation type="journal article" date="2020" name="Nature">
        <title>Giant virus diversity and host interactions through global metagenomics.</title>
        <authorList>
            <person name="Schulz F."/>
            <person name="Roux S."/>
            <person name="Paez-Espino D."/>
            <person name="Jungbluth S."/>
            <person name="Walsh D.A."/>
            <person name="Denef V.J."/>
            <person name="McMahon K.D."/>
            <person name="Konstantinidis K.T."/>
            <person name="Eloe-Fadrosh E.A."/>
            <person name="Kyrpides N.C."/>
            <person name="Woyke T."/>
        </authorList>
    </citation>
    <scope>NUCLEOTIDE SEQUENCE</scope>
    <source>
        <strain evidence="4">GVMAG-M-3300023179-91</strain>
    </source>
</reference>
<feature type="compositionally biased region" description="Acidic residues" evidence="3">
    <location>
        <begin position="37"/>
        <end position="71"/>
    </location>
</feature>
<dbReference type="InterPro" id="IPR020708">
    <property type="entry name" value="DNA-dir_RNA_polK_14-18kDa_CS"/>
</dbReference>
<feature type="compositionally biased region" description="Low complexity" evidence="3">
    <location>
        <begin position="88"/>
        <end position="101"/>
    </location>
</feature>
<feature type="compositionally biased region" description="Acidic residues" evidence="3">
    <location>
        <begin position="105"/>
        <end position="114"/>
    </location>
</feature>
<keyword evidence="2" id="KW-0804">Transcription</keyword>
<dbReference type="PANTHER" id="PTHR47227">
    <property type="entry name" value="DNA-DIRECTED RNA POLYMERASE SUBUNIT K"/>
    <property type="match status" value="1"/>
</dbReference>
<accession>A0A6C0HCU0</accession>
<dbReference type="GO" id="GO:0005666">
    <property type="term" value="C:RNA polymerase III complex"/>
    <property type="evidence" value="ECO:0007669"/>
    <property type="project" value="TreeGrafter"/>
</dbReference>
<organism evidence="4">
    <name type="scientific">viral metagenome</name>
    <dbReference type="NCBI Taxonomy" id="1070528"/>
    <lineage>
        <taxon>unclassified sequences</taxon>
        <taxon>metagenomes</taxon>
        <taxon>organismal metagenomes</taxon>
    </lineage>
</organism>
<proteinExistence type="predicted"/>
<dbReference type="AlphaFoldDB" id="A0A6C0HCU0"/>
<dbReference type="SUPFAM" id="SSF63562">
    <property type="entry name" value="RPB6/omega subunit-like"/>
    <property type="match status" value="1"/>
</dbReference>
<dbReference type="GO" id="GO:0003899">
    <property type="term" value="F:DNA-directed RNA polymerase activity"/>
    <property type="evidence" value="ECO:0007669"/>
    <property type="project" value="InterPro"/>
</dbReference>
<dbReference type="Gene3D" id="3.90.940.10">
    <property type="match status" value="1"/>
</dbReference>
<name>A0A6C0HCU0_9ZZZZ</name>
<dbReference type="GO" id="GO:0006366">
    <property type="term" value="P:transcription by RNA polymerase II"/>
    <property type="evidence" value="ECO:0007669"/>
    <property type="project" value="TreeGrafter"/>
</dbReference>
<feature type="region of interest" description="Disordered" evidence="3">
    <location>
        <begin position="1"/>
        <end position="114"/>
    </location>
</feature>
<dbReference type="GO" id="GO:0042797">
    <property type="term" value="P:tRNA transcription by RNA polymerase III"/>
    <property type="evidence" value="ECO:0007669"/>
    <property type="project" value="TreeGrafter"/>
</dbReference>
<dbReference type="GO" id="GO:0005736">
    <property type="term" value="C:RNA polymerase I complex"/>
    <property type="evidence" value="ECO:0007669"/>
    <property type="project" value="TreeGrafter"/>
</dbReference>
<evidence type="ECO:0000256" key="2">
    <source>
        <dbReference type="ARBA" id="ARBA00023163"/>
    </source>
</evidence>
<evidence type="ECO:0000256" key="3">
    <source>
        <dbReference type="SAM" id="MobiDB-lite"/>
    </source>
</evidence>
<sequence>MSGFKPRTQLQMMKSKKEDEFEYGGGSDLDDDKSSNDDEDDEEVDEDVEEEEQEVGGEVVSEEEEEEEELEGGGKEGNDDSDEDEDIPLASAAASAINPLAPVLDSDDDDDDVDESYLQKFNASVNKNYIMDFHPECVTNNYDEIVGLTKIIRDTENNIIDDLHKTLPYLTKYERARVLGQRAKQINAGAKVFVKVPENVIDGYLIAEQELAQKRIPFIIRRPTPGGGCEYWNLKDLELIQF</sequence>
<evidence type="ECO:0000256" key="1">
    <source>
        <dbReference type="ARBA" id="ARBA00022478"/>
    </source>
</evidence>
<dbReference type="GO" id="GO:0006360">
    <property type="term" value="P:transcription by RNA polymerase I"/>
    <property type="evidence" value="ECO:0007669"/>
    <property type="project" value="TreeGrafter"/>
</dbReference>
<dbReference type="PANTHER" id="PTHR47227:SF5">
    <property type="entry name" value="DNA-DIRECTED RNA POLYMERASES I, II, AND III SUBUNIT RPABC2"/>
    <property type="match status" value="1"/>
</dbReference>
<dbReference type="SMART" id="SM01409">
    <property type="entry name" value="RNA_pol_Rpb6"/>
    <property type="match status" value="1"/>
</dbReference>
<dbReference type="GO" id="GO:0005665">
    <property type="term" value="C:RNA polymerase II, core complex"/>
    <property type="evidence" value="ECO:0007669"/>
    <property type="project" value="TreeGrafter"/>
</dbReference>
<evidence type="ECO:0000313" key="4">
    <source>
        <dbReference type="EMBL" id="QHT78398.1"/>
    </source>
</evidence>
<dbReference type="EMBL" id="MN739931">
    <property type="protein sequence ID" value="QHT78398.1"/>
    <property type="molecule type" value="Genomic_DNA"/>
</dbReference>
<dbReference type="Pfam" id="PF01192">
    <property type="entry name" value="RNA_pol_Rpb6"/>
    <property type="match status" value="1"/>
</dbReference>
<dbReference type="GO" id="GO:0003677">
    <property type="term" value="F:DNA binding"/>
    <property type="evidence" value="ECO:0007669"/>
    <property type="project" value="InterPro"/>
</dbReference>
<dbReference type="InterPro" id="IPR006110">
    <property type="entry name" value="Pol_omega/Rpo6/RPB6"/>
</dbReference>
<keyword evidence="1" id="KW-0240">DNA-directed RNA polymerase</keyword>
<dbReference type="InterPro" id="IPR036161">
    <property type="entry name" value="RPB6/omega-like_sf"/>
</dbReference>
<dbReference type="PROSITE" id="PS01111">
    <property type="entry name" value="RNA_POL_K_14KD"/>
    <property type="match status" value="1"/>
</dbReference>